<dbReference type="AlphaFoldDB" id="A0ABD1WLH8"/>
<name>A0ABD1WLH8_9LAMI</name>
<reference evidence="2" key="1">
    <citation type="submission" date="2024-07" db="EMBL/GenBank/DDBJ databases">
        <title>Two chromosome-level genome assemblies of Korean endemic species Abeliophyllum distichum and Forsythia ovata (Oleaceae).</title>
        <authorList>
            <person name="Jang H."/>
        </authorList>
    </citation>
    <scope>NUCLEOTIDE SEQUENCE [LARGE SCALE GENOMIC DNA]</scope>
</reference>
<protein>
    <submittedName>
        <fullName evidence="1">Uncharacterized protein</fullName>
    </submittedName>
</protein>
<dbReference type="EMBL" id="JBFOLJ010000003">
    <property type="protein sequence ID" value="KAL2549245.1"/>
    <property type="molecule type" value="Genomic_DNA"/>
</dbReference>
<evidence type="ECO:0000313" key="1">
    <source>
        <dbReference type="EMBL" id="KAL2549245.1"/>
    </source>
</evidence>
<proteinExistence type="predicted"/>
<sequence>MHTKNCPLPIATTKVITIGLEDDCLQHKLTQPIIPNNKFFGSFNICCFVCVDCSRYLYRATFAAGKEHPMPACDFKVLAFGPAFASTQLWSLWDKTPSRTL</sequence>
<comment type="caution">
    <text evidence="1">The sequence shown here is derived from an EMBL/GenBank/DDBJ whole genome shotgun (WGS) entry which is preliminary data.</text>
</comment>
<keyword evidence="2" id="KW-1185">Reference proteome</keyword>
<evidence type="ECO:0000313" key="2">
    <source>
        <dbReference type="Proteomes" id="UP001604277"/>
    </source>
</evidence>
<dbReference type="Proteomes" id="UP001604277">
    <property type="component" value="Unassembled WGS sequence"/>
</dbReference>
<organism evidence="1 2">
    <name type="scientific">Forsythia ovata</name>
    <dbReference type="NCBI Taxonomy" id="205694"/>
    <lineage>
        <taxon>Eukaryota</taxon>
        <taxon>Viridiplantae</taxon>
        <taxon>Streptophyta</taxon>
        <taxon>Embryophyta</taxon>
        <taxon>Tracheophyta</taxon>
        <taxon>Spermatophyta</taxon>
        <taxon>Magnoliopsida</taxon>
        <taxon>eudicotyledons</taxon>
        <taxon>Gunneridae</taxon>
        <taxon>Pentapetalae</taxon>
        <taxon>asterids</taxon>
        <taxon>lamiids</taxon>
        <taxon>Lamiales</taxon>
        <taxon>Oleaceae</taxon>
        <taxon>Forsythieae</taxon>
        <taxon>Forsythia</taxon>
    </lineage>
</organism>
<accession>A0ABD1WLH8</accession>
<gene>
    <name evidence="1" type="ORF">Fot_10775</name>
</gene>